<dbReference type="STRING" id="550983.A4R26_07645"/>
<evidence type="ECO:0000313" key="2">
    <source>
        <dbReference type="Proteomes" id="UP000192276"/>
    </source>
</evidence>
<organism evidence="1 2">
    <name type="scientific">Niastella populi</name>
    <dbReference type="NCBI Taxonomy" id="550983"/>
    <lineage>
        <taxon>Bacteria</taxon>
        <taxon>Pseudomonadati</taxon>
        <taxon>Bacteroidota</taxon>
        <taxon>Chitinophagia</taxon>
        <taxon>Chitinophagales</taxon>
        <taxon>Chitinophagaceae</taxon>
        <taxon>Niastella</taxon>
    </lineage>
</organism>
<dbReference type="AlphaFoldDB" id="A0A1V9EL69"/>
<gene>
    <name evidence="1" type="ORF">A4R26_07645</name>
</gene>
<keyword evidence="2" id="KW-1185">Reference proteome</keyword>
<dbReference type="PANTHER" id="PTHR41339:SF1">
    <property type="entry name" value="SECRETED PROTEIN"/>
    <property type="match status" value="1"/>
</dbReference>
<evidence type="ECO:0000313" key="1">
    <source>
        <dbReference type="EMBL" id="OQP46792.1"/>
    </source>
</evidence>
<accession>A0A1V9EL69</accession>
<reference evidence="2" key="1">
    <citation type="submission" date="2016-04" db="EMBL/GenBank/DDBJ databases">
        <authorList>
            <person name="Chen L."/>
            <person name="Zhuang W."/>
            <person name="Wang G."/>
        </authorList>
    </citation>
    <scope>NUCLEOTIDE SEQUENCE [LARGE SCALE GENOMIC DNA]</scope>
    <source>
        <strain evidence="2">208</strain>
    </source>
</reference>
<dbReference type="PROSITE" id="PS51257">
    <property type="entry name" value="PROKAR_LIPOPROTEIN"/>
    <property type="match status" value="1"/>
</dbReference>
<sequence length="441" mass="46372">MQKKFLSMLAIAAVVVATGCSKSDDEDEGTTPTNSVLQGNISESRTLTADKKWTLKGYVYVTNGATLTIEPGTVIVGDVDVKAALCVERGGKLIAEGTAAKPIVFTSGKPAGSRAPGDWGGIVLLGKAKTNRSATPVIEGGLDRPYGGSDDADNSGSLKYVRIEFAGIAAFAGSEINGLTLGGVGSGTTLENIQVSYGNDDGYEFFGGTVSGKRLVTYACSDDDFDFDYGFTGKIQYGVVLKDPNTVDNGDDNNGIECDNDGSATTATPFTRPNLSNFTFVGPNNASNNVRHKYGNRFRRASRFSLRNSIIMGYNAGGFVMESDATAQAYVDGNSLFKNNLVHAVVKPYVGVSAVISDADVKTKAESEGCITYTDAADIKLTAPFAISAPDITPATGSPALAGADFGGMDSFFETTTFRGAVGTTNWMKDWTSFTPKTNNY</sequence>
<dbReference type="PANTHER" id="PTHR41339">
    <property type="entry name" value="LIPL48"/>
    <property type="match status" value="1"/>
</dbReference>
<name>A0A1V9EL69_9BACT</name>
<protein>
    <recommendedName>
        <fullName evidence="3">T9SS C-terminal target domain-containing protein</fullName>
    </recommendedName>
</protein>
<proteinExistence type="predicted"/>
<evidence type="ECO:0008006" key="3">
    <source>
        <dbReference type="Google" id="ProtNLM"/>
    </source>
</evidence>
<dbReference type="Proteomes" id="UP000192276">
    <property type="component" value="Unassembled WGS sequence"/>
</dbReference>
<comment type="caution">
    <text evidence="1">The sequence shown here is derived from an EMBL/GenBank/DDBJ whole genome shotgun (WGS) entry which is preliminary data.</text>
</comment>
<dbReference type="EMBL" id="LWBP01000243">
    <property type="protein sequence ID" value="OQP46792.1"/>
    <property type="molecule type" value="Genomic_DNA"/>
</dbReference>